<evidence type="ECO:0000313" key="2">
    <source>
        <dbReference type="Proteomes" id="UP000826012"/>
    </source>
</evidence>
<dbReference type="InterPro" id="IPR010033">
    <property type="entry name" value="HAD_SF_ppase_IIIC"/>
</dbReference>
<accession>A0ABM7SUC3</accession>
<sequence>MSVTEGQYLLEQFHRQEILTAPRPRRAEVTALKIDEPVKLQGTVAVWRNHAIEPLQPLLDPFLLTAGLDLELALGGYDDTLALTPCSGAEIDLIWYDLDRLTLDDDEALDWFVSRVTWCAASAAGPVLVVPISDKRARVAAVVERLENLPGVHCANPLAVCDEAGVILIDERTAALTGSRISRDAQVQLARALGTHWLPATMLPPLKMVAVDLDETLHQGVLGEDGIEGVIVSDAHARLHGHLKELAASGVLLALISRNEPEDVERLFATRKINYGLALEDFFTVEVSWGSKADAVRRAAARARIGKDAVVFVDDNPGELLTVGLRCAGVSLILAQADADRTVNALRWHPGLWRWSTDDAAAIRAGDLAANVAREELLQGAVDFDRYLEELGVRAEVGIDREEQLTRLADLSAKTNQFNLAVARLNESDLQRAMRDEGAYVISVALSDRLSNSGVIALVLVRKDGDRLRVDELAMSCRAMGRGLESILVTQALKALPCWEEVREVCFQVRRTDRNTPARRWLTDIVGLEDKDASTDEVIVDRIRFDKVLVPDAVVVSVLGPSADHG</sequence>
<gene>
    <name evidence="1" type="ORF">MTY59_48150</name>
</gene>
<name>A0ABM7SUC3_9MYCO</name>
<reference evidence="1 2" key="1">
    <citation type="submission" date="2021-07" db="EMBL/GenBank/DDBJ databases">
        <title>Complete genome sequence of nontuberculous Mycobacterium sp. TY59.</title>
        <authorList>
            <person name="Fukushima K."/>
        </authorList>
    </citation>
    <scope>NUCLEOTIDE SEQUENCE [LARGE SCALE GENOMIC DNA]</scope>
    <source>
        <strain evidence="1 2">TY59</strain>
    </source>
</reference>
<dbReference type="SUPFAM" id="SSF56784">
    <property type="entry name" value="HAD-like"/>
    <property type="match status" value="1"/>
</dbReference>
<dbReference type="Gene3D" id="3.40.50.1000">
    <property type="entry name" value="HAD superfamily/HAD-like"/>
    <property type="match status" value="1"/>
</dbReference>
<dbReference type="NCBIfam" id="TIGR01681">
    <property type="entry name" value="HAD-SF-IIIC"/>
    <property type="match status" value="1"/>
</dbReference>
<reference evidence="1 2" key="2">
    <citation type="submission" date="2021-07" db="EMBL/GenBank/DDBJ databases">
        <authorList>
            <person name="Matsumoto Y."/>
            <person name="Motooka D."/>
            <person name="Nakamura S."/>
        </authorList>
    </citation>
    <scope>NUCLEOTIDE SEQUENCE [LARGE SCALE GENOMIC DNA]</scope>
    <source>
        <strain evidence="1 2">TY59</strain>
    </source>
</reference>
<keyword evidence="2" id="KW-1185">Reference proteome</keyword>
<evidence type="ECO:0000313" key="1">
    <source>
        <dbReference type="EMBL" id="BCZ24960.1"/>
    </source>
</evidence>
<dbReference type="InterPro" id="IPR036412">
    <property type="entry name" value="HAD-like_sf"/>
</dbReference>
<dbReference type="InterPro" id="IPR010037">
    <property type="entry name" value="FkbH_domain"/>
</dbReference>
<dbReference type="RefSeq" id="WP_221043350.1">
    <property type="nucleotide sequence ID" value="NZ_AP024828.1"/>
</dbReference>
<dbReference type="Proteomes" id="UP000826012">
    <property type="component" value="Chromosome"/>
</dbReference>
<dbReference type="NCBIfam" id="TIGR01686">
    <property type="entry name" value="FkbH"/>
    <property type="match status" value="1"/>
</dbReference>
<organism evidence="1 2">
    <name type="scientific">Mycobacterium senriense</name>
    <dbReference type="NCBI Taxonomy" id="2775496"/>
    <lineage>
        <taxon>Bacteria</taxon>
        <taxon>Bacillati</taxon>
        <taxon>Actinomycetota</taxon>
        <taxon>Actinomycetes</taxon>
        <taxon>Mycobacteriales</taxon>
        <taxon>Mycobacteriaceae</taxon>
        <taxon>Mycobacterium</taxon>
        <taxon>Mycobacterium avium complex (MAC)</taxon>
    </lineage>
</organism>
<dbReference type="InterPro" id="IPR023214">
    <property type="entry name" value="HAD_sf"/>
</dbReference>
<proteinExistence type="predicted"/>
<dbReference type="EMBL" id="AP024828">
    <property type="protein sequence ID" value="BCZ24960.1"/>
    <property type="molecule type" value="Genomic_DNA"/>
</dbReference>
<protein>
    <submittedName>
        <fullName evidence="1">Haloacid dehalogenase</fullName>
    </submittedName>
</protein>